<feature type="region of interest" description="Disordered" evidence="1">
    <location>
        <begin position="120"/>
        <end position="145"/>
    </location>
</feature>
<evidence type="ECO:0000256" key="1">
    <source>
        <dbReference type="SAM" id="MobiDB-lite"/>
    </source>
</evidence>
<comment type="caution">
    <text evidence="2">The sequence shown here is derived from an EMBL/GenBank/DDBJ whole genome shotgun (WGS) entry which is preliminary data.</text>
</comment>
<gene>
    <name evidence="2" type="ORF">ECRASSUSDP1_LOCUS313</name>
</gene>
<proteinExistence type="predicted"/>
<name>A0AAD1TZM0_EUPCR</name>
<dbReference type="Proteomes" id="UP001295684">
    <property type="component" value="Unassembled WGS sequence"/>
</dbReference>
<feature type="compositionally biased region" description="Polar residues" evidence="1">
    <location>
        <begin position="1"/>
        <end position="12"/>
    </location>
</feature>
<accession>A0AAD1TZM0</accession>
<protein>
    <submittedName>
        <fullName evidence="2">Uncharacterized protein</fullName>
    </submittedName>
</protein>
<feature type="compositionally biased region" description="Basic residues" evidence="1">
    <location>
        <begin position="122"/>
        <end position="131"/>
    </location>
</feature>
<sequence length="209" mass="24182">MRSHNIRNSLEYTESKSETILEKPHTTSRIHSRNRDYFHNIINGDKENINANYDSSVVTKSANNSEIKPPCPSCVEQVSCAFLESFSTSIQKFCKPNSFECKSTIREIQKNIDQIRTSFSRKTQRKRKKKSVASSEPLEDYSRPQSQYKECSNGYLSKDCTENNNLNHIETFGFHGNIDSDYRSYLQSRQEHPKYSSAAYLTPNIENKI</sequence>
<evidence type="ECO:0000313" key="2">
    <source>
        <dbReference type="EMBL" id="CAI2359028.1"/>
    </source>
</evidence>
<feature type="compositionally biased region" description="Basic and acidic residues" evidence="1">
    <location>
        <begin position="13"/>
        <end position="24"/>
    </location>
</feature>
<reference evidence="2" key="1">
    <citation type="submission" date="2023-07" db="EMBL/GenBank/DDBJ databases">
        <authorList>
            <consortium name="AG Swart"/>
            <person name="Singh M."/>
            <person name="Singh A."/>
            <person name="Seah K."/>
            <person name="Emmerich C."/>
        </authorList>
    </citation>
    <scope>NUCLEOTIDE SEQUENCE</scope>
    <source>
        <strain evidence="2">DP1</strain>
    </source>
</reference>
<organism evidence="2 3">
    <name type="scientific">Euplotes crassus</name>
    <dbReference type="NCBI Taxonomy" id="5936"/>
    <lineage>
        <taxon>Eukaryota</taxon>
        <taxon>Sar</taxon>
        <taxon>Alveolata</taxon>
        <taxon>Ciliophora</taxon>
        <taxon>Intramacronucleata</taxon>
        <taxon>Spirotrichea</taxon>
        <taxon>Hypotrichia</taxon>
        <taxon>Euplotida</taxon>
        <taxon>Euplotidae</taxon>
        <taxon>Moneuplotes</taxon>
    </lineage>
</organism>
<keyword evidence="3" id="KW-1185">Reference proteome</keyword>
<feature type="region of interest" description="Disordered" evidence="1">
    <location>
        <begin position="1"/>
        <end position="24"/>
    </location>
</feature>
<evidence type="ECO:0000313" key="3">
    <source>
        <dbReference type="Proteomes" id="UP001295684"/>
    </source>
</evidence>
<dbReference type="EMBL" id="CAMPGE010000289">
    <property type="protein sequence ID" value="CAI2359028.1"/>
    <property type="molecule type" value="Genomic_DNA"/>
</dbReference>
<dbReference type="AlphaFoldDB" id="A0AAD1TZM0"/>